<dbReference type="PANTHER" id="PTHR32060">
    <property type="entry name" value="TAIL-SPECIFIC PROTEASE"/>
    <property type="match status" value="1"/>
</dbReference>
<feature type="domain" description="Tail specific protease" evidence="2">
    <location>
        <begin position="324"/>
        <end position="521"/>
    </location>
</feature>
<dbReference type="Gene3D" id="3.90.226.10">
    <property type="entry name" value="2-enoyl-CoA Hydratase, Chain A, domain 1"/>
    <property type="match status" value="1"/>
</dbReference>
<dbReference type="InterPro" id="IPR036034">
    <property type="entry name" value="PDZ_sf"/>
</dbReference>
<dbReference type="Proteomes" id="UP000198382">
    <property type="component" value="Unassembled WGS sequence"/>
</dbReference>
<gene>
    <name evidence="3" type="ORF">B0A65_18790</name>
</gene>
<evidence type="ECO:0000256" key="1">
    <source>
        <dbReference type="SAM" id="SignalP"/>
    </source>
</evidence>
<dbReference type="Gene3D" id="2.30.42.10">
    <property type="match status" value="1"/>
</dbReference>
<organism evidence="3 4">
    <name type="scientific">Flavobacterium frigidimaris</name>
    <dbReference type="NCBI Taxonomy" id="262320"/>
    <lineage>
        <taxon>Bacteria</taxon>
        <taxon>Pseudomonadati</taxon>
        <taxon>Bacteroidota</taxon>
        <taxon>Flavobacteriia</taxon>
        <taxon>Flavobacteriales</taxon>
        <taxon>Flavobacteriaceae</taxon>
        <taxon>Flavobacterium</taxon>
    </lineage>
</organism>
<accession>A0ABX4BL50</accession>
<evidence type="ECO:0000313" key="4">
    <source>
        <dbReference type="Proteomes" id="UP000198382"/>
    </source>
</evidence>
<dbReference type="Pfam" id="PF03572">
    <property type="entry name" value="Peptidase_S41"/>
    <property type="match status" value="1"/>
</dbReference>
<dbReference type="SMART" id="SM00245">
    <property type="entry name" value="TSPc"/>
    <property type="match status" value="1"/>
</dbReference>
<dbReference type="PANTHER" id="PTHR32060:SF22">
    <property type="entry name" value="CARBOXYL-TERMINAL-PROCESSING PEPTIDASE 3, CHLOROPLASTIC"/>
    <property type="match status" value="1"/>
</dbReference>
<reference evidence="3 4" key="1">
    <citation type="submission" date="2016-11" db="EMBL/GenBank/DDBJ databases">
        <title>Whole genomes of Flavobacteriaceae.</title>
        <authorList>
            <person name="Stine C."/>
            <person name="Li C."/>
            <person name="Tadesse D."/>
        </authorList>
    </citation>
    <scope>NUCLEOTIDE SEQUENCE [LARGE SCALE GENOMIC DNA]</scope>
    <source>
        <strain evidence="3 4">DSM 15937</strain>
    </source>
</reference>
<keyword evidence="4" id="KW-1185">Reference proteome</keyword>
<dbReference type="RefSeq" id="WP_074664078.1">
    <property type="nucleotide sequence ID" value="NZ_MUGV01000036.1"/>
</dbReference>
<name>A0ABX4BL50_FLAFR</name>
<comment type="caution">
    <text evidence="3">The sequence shown here is derived from an EMBL/GenBank/DDBJ whole genome shotgun (WGS) entry which is preliminary data.</text>
</comment>
<dbReference type="EMBL" id="MUGV01000036">
    <property type="protein sequence ID" value="OXA76558.1"/>
    <property type="molecule type" value="Genomic_DNA"/>
</dbReference>
<dbReference type="InterPro" id="IPR005151">
    <property type="entry name" value="Tail-specific_protease"/>
</dbReference>
<dbReference type="InterPro" id="IPR029045">
    <property type="entry name" value="ClpP/crotonase-like_dom_sf"/>
</dbReference>
<sequence>MKKKLLIVFLLSLFQTGFANLKVTENQKLAATCKVWGFLKYYHPNVANGNFNWDEELFKILPKVEEAKTDIEFSNAIEKWITSLGKVKAYKAEISNEEVDYFDKNFDLSWTQNTAFFSKSLSQKLKFIEQNKIQGKQYYVEEGVEFRNEVEYTEFDDKDKNFRLLLLFRFWNYVEYFFPYKYQMDQNWDLTLIEFLPRTINPVSETDYYLSLKELSAKLNDSHALFGANKLFDFFGRHGIPFDFKIIDNKAVVVGFKNESLSKIDDIRIGDVITKIEGRSIEDLIKENQKYIEGSNYDAILNKIDYPIFFGNTDTSAIEFTRNNKTETKTIHKYLYNDLKINYENNSKKYKFLENNTGYANLAVLTPDDVPAMMEQFKNCKAIIFDIRNYPQGTNFAIAEYLNPQPKDFVKSIDADLSSPGRYIWRKDDGTCGKINPDYYKGNVILLVNEKSISHSEFTAMTLQVAPKATVIGSQTAGSDGRSYRFEILKGIWTSFTTYGVFYPDKKETQRIGIVPDIEVKPSILGIQQGKDEILDRAILFANTLK</sequence>
<keyword evidence="1" id="KW-0732">Signal</keyword>
<feature type="chain" id="PRO_5045815106" description="Tail specific protease domain-containing protein" evidence="1">
    <location>
        <begin position="20"/>
        <end position="546"/>
    </location>
</feature>
<feature type="signal peptide" evidence="1">
    <location>
        <begin position="1"/>
        <end position="19"/>
    </location>
</feature>
<evidence type="ECO:0000313" key="3">
    <source>
        <dbReference type="EMBL" id="OXA76558.1"/>
    </source>
</evidence>
<dbReference type="SUPFAM" id="SSF52096">
    <property type="entry name" value="ClpP/crotonase"/>
    <property type="match status" value="1"/>
</dbReference>
<protein>
    <recommendedName>
        <fullName evidence="2">Tail specific protease domain-containing protein</fullName>
    </recommendedName>
</protein>
<evidence type="ECO:0000259" key="2">
    <source>
        <dbReference type="SMART" id="SM00245"/>
    </source>
</evidence>
<proteinExistence type="predicted"/>